<keyword evidence="1" id="KW-0670">Pyruvate</keyword>
<dbReference type="InterPro" id="IPR029035">
    <property type="entry name" value="DHS-like_NAD/FAD-binding_dom"/>
</dbReference>
<reference evidence="1 2" key="1">
    <citation type="submission" date="2022-09" db="EMBL/GenBank/DDBJ databases">
        <authorList>
            <person name="Kop L."/>
        </authorList>
    </citation>
    <scope>NUCLEOTIDE SEQUENCE [LARGE SCALE GENOMIC DNA]</scope>
    <source>
        <strain evidence="1 2">347</strain>
    </source>
</reference>
<keyword evidence="2" id="KW-1185">Reference proteome</keyword>
<sequence>MAQYQVLPGPEAFLPPAAASMGVELPDPGQAHIEGRIVDEEEAYEYAARKLLAAKVPTIFPGPLVLWKWNEKAAQKAKALRKLADSMPMRLIPMADYRPKYPKIDPEVEINPNHPNLTIWHNKIDACIFVGVHCHQANLALKIIRGGTDCYTIAMCAQAGHEDACLSFRDISVQTIEKMTETILRLKKEGVKSQAVPFQQFTMNLQGRVA</sequence>
<dbReference type="GO" id="GO:0019164">
    <property type="term" value="F:pyruvate synthase activity"/>
    <property type="evidence" value="ECO:0007669"/>
    <property type="project" value="UniProtKB-EC"/>
</dbReference>
<name>A0ABN8VYR9_9BACT</name>
<evidence type="ECO:0000313" key="1">
    <source>
        <dbReference type="EMBL" id="CAI2717313.1"/>
    </source>
</evidence>
<dbReference type="RefSeq" id="WP_282010262.1">
    <property type="nucleotide sequence ID" value="NZ_OX336137.1"/>
</dbReference>
<evidence type="ECO:0000313" key="2">
    <source>
        <dbReference type="Proteomes" id="UP001157733"/>
    </source>
</evidence>
<protein>
    <submittedName>
        <fullName evidence="1">Pyruvate:ferredoxin oxidoreductase, delta subunit</fullName>
        <ecNumber evidence="1">1.2.7.1</ecNumber>
    </submittedName>
</protein>
<accession>A0ABN8VYR9</accession>
<gene>
    <name evidence="1" type="primary">porD</name>
    <name evidence="1" type="ORF">NSPWAT_0454</name>
</gene>
<organism evidence="1 2">
    <name type="scientific">Nitrospina watsonii</name>
    <dbReference type="NCBI Taxonomy" id="1323948"/>
    <lineage>
        <taxon>Bacteria</taxon>
        <taxon>Pseudomonadati</taxon>
        <taxon>Nitrospinota/Tectimicrobiota group</taxon>
        <taxon>Nitrospinota</taxon>
        <taxon>Nitrospinia</taxon>
        <taxon>Nitrospinales</taxon>
        <taxon>Nitrospinaceae</taxon>
        <taxon>Nitrospina</taxon>
    </lineage>
</organism>
<dbReference type="InterPro" id="IPR003704">
    <property type="entry name" value="CdhB"/>
</dbReference>
<dbReference type="Pfam" id="PF02552">
    <property type="entry name" value="CO_dh"/>
    <property type="match status" value="1"/>
</dbReference>
<dbReference type="EC" id="1.2.7.1" evidence="1"/>
<dbReference type="SUPFAM" id="SSF52467">
    <property type="entry name" value="DHS-like NAD/FAD-binding domain"/>
    <property type="match status" value="1"/>
</dbReference>
<dbReference type="Proteomes" id="UP001157733">
    <property type="component" value="Chromosome"/>
</dbReference>
<keyword evidence="1" id="KW-0560">Oxidoreductase</keyword>
<dbReference type="EMBL" id="OX336137">
    <property type="protein sequence ID" value="CAI2717313.1"/>
    <property type="molecule type" value="Genomic_DNA"/>
</dbReference>
<proteinExistence type="predicted"/>